<sequence>MNAFFSLLALSRFFSLAAAAPVGDDDLYTEMVEAHLDEEFEEQIERTEFQSFGMGGRSSAAGRALFGLPDGLFEEFPFLEYVDVFYGTEGGGHMFPGTTVPFGMCKMGVDVLHAHSTDAYSGYHATGDVCGVSMLHESGTGGSPTYGVVSQLPLMARSVNDVDTSRQIAFPRSRPDAGHLGYYRVSLSNHVNIEFSSSSRSGLYKYTFPNKHQQHQQSPIVMVNVTQHLHSVKRPWWTQNFEGGYIKVDKSYKSYRGKAYFSGGWSDPGTWSVSFYGVFDKPAKRVRAFHGSKAYNRLRLNLAKSLNSNMGMLFEFEQGTRVLYSHVGISFSGTDGIAVARQNLALNYPKENMFDLHWSVRSAAEAWDDEVFSKVVVDESKEDPIIMEKMYNALYGSHLMPSDKSGREAPWPTEEPYYDDWFTLWDTFRCLHPMLNILNTKRSAEMTRSLIEIWRKEGYMPDGRSASRSGRTQGGSNADIVLADAFVKGVGEGVDWQDGFRAMRSNADKTPEYILDKAAPDSTNKYGRGALNDWLELGYITRKFSRSVTRTMEYAYNDFALSVVAEGLGYLELAKQYLKRSSNWQNIWNFEATTPEYDYRGFIQPKDSDGNFVDKKYSPLSCFGCYWRDDEYEGKPVEYGWAVPHDIKSLKAFIGPDEMFMRRLDDMFDLYGDGIADIGNEPSFLTPYLFNFINAQYRTSETLGYLIDHKFLLGPKGLPGNSDAGAMQAWLWFGLVGFYPIAGTDIYLITSPKITELEIQLEGGGKAMIHAHNLYADGTSDELEYNGAPNSFTRNLYISSVELNGKPINRNWFTHGELFGINGGLLVFTMTDEPTLWDADGEHPPSRGHFQRDDIKLPESLMD</sequence>
<dbReference type="InterPro" id="IPR050883">
    <property type="entry name" value="PNGase"/>
</dbReference>
<proteinExistence type="predicted"/>
<dbReference type="GO" id="GO:0006516">
    <property type="term" value="P:glycoprotein catabolic process"/>
    <property type="evidence" value="ECO:0007669"/>
    <property type="project" value="TreeGrafter"/>
</dbReference>
<dbReference type="Proteomes" id="UP000236544">
    <property type="component" value="Unassembled WGS sequence"/>
</dbReference>
<dbReference type="PANTHER" id="PTHR12143:SF38">
    <property type="entry name" value="ALPHA-1,2-MANNOSIDASE FAMILY PROTEIN (AFU_ORTHOLOGUE AFUA_5G10520)"/>
    <property type="match status" value="1"/>
</dbReference>
<feature type="domain" description="Glycosyl hydrolase family 92 N-terminal" evidence="4">
    <location>
        <begin position="81"/>
        <end position="330"/>
    </location>
</feature>
<dbReference type="GO" id="GO:0005634">
    <property type="term" value="C:nucleus"/>
    <property type="evidence" value="ECO:0007669"/>
    <property type="project" value="TreeGrafter"/>
</dbReference>
<dbReference type="Gene3D" id="1.20.1610.10">
    <property type="entry name" value="alpha-1,2-mannosidases domains"/>
    <property type="match status" value="1"/>
</dbReference>
<dbReference type="Gene3D" id="1.20.1050.60">
    <property type="entry name" value="alpha-1,2-mannosidase"/>
    <property type="match status" value="1"/>
</dbReference>
<evidence type="ECO:0000313" key="5">
    <source>
        <dbReference type="EMBL" id="CUS24495.1"/>
    </source>
</evidence>
<dbReference type="GO" id="GO:0000224">
    <property type="term" value="F:peptide-N4-(N-acetyl-beta-glucosaminyl)asparagine amidase activity"/>
    <property type="evidence" value="ECO:0007669"/>
    <property type="project" value="TreeGrafter"/>
</dbReference>
<name>A0A0P1KYN4_9SACH</name>
<dbReference type="OrthoDB" id="449263at2759"/>
<evidence type="ECO:0000313" key="6">
    <source>
        <dbReference type="Proteomes" id="UP000236544"/>
    </source>
</evidence>
<gene>
    <name evidence="5" type="ORF">LAQU0_S17e00188g</name>
</gene>
<dbReference type="EMBL" id="LN890555">
    <property type="protein sequence ID" value="CUS24495.1"/>
    <property type="molecule type" value="Genomic_DNA"/>
</dbReference>
<accession>A0A0P1KYN4</accession>
<evidence type="ECO:0000259" key="4">
    <source>
        <dbReference type="Pfam" id="PF17678"/>
    </source>
</evidence>
<dbReference type="Pfam" id="PF07971">
    <property type="entry name" value="Glyco_hydro_92"/>
    <property type="match status" value="1"/>
</dbReference>
<dbReference type="AlphaFoldDB" id="A0A0P1KYN4"/>
<dbReference type="Pfam" id="PF17678">
    <property type="entry name" value="Glyco_hydro_92N"/>
    <property type="match status" value="1"/>
</dbReference>
<dbReference type="GO" id="GO:0005829">
    <property type="term" value="C:cytosol"/>
    <property type="evidence" value="ECO:0007669"/>
    <property type="project" value="TreeGrafter"/>
</dbReference>
<dbReference type="PANTHER" id="PTHR12143">
    <property type="entry name" value="PEPTIDE N-GLYCANASE PNGASE -RELATED"/>
    <property type="match status" value="1"/>
</dbReference>
<reference evidence="6" key="1">
    <citation type="submission" date="2015-10" db="EMBL/GenBank/DDBJ databases">
        <authorList>
            <person name="Devillers H."/>
        </authorList>
    </citation>
    <scope>NUCLEOTIDE SEQUENCE [LARGE SCALE GENOMIC DNA]</scope>
</reference>
<dbReference type="Gene3D" id="3.30.2080.10">
    <property type="entry name" value="GH92 mannosidase domain"/>
    <property type="match status" value="1"/>
</dbReference>
<evidence type="ECO:0000256" key="1">
    <source>
        <dbReference type="SAM" id="MobiDB-lite"/>
    </source>
</evidence>
<feature type="signal peptide" evidence="2">
    <location>
        <begin position="1"/>
        <end position="19"/>
    </location>
</feature>
<dbReference type="GO" id="GO:0005975">
    <property type="term" value="P:carbohydrate metabolic process"/>
    <property type="evidence" value="ECO:0007669"/>
    <property type="project" value="InterPro"/>
</dbReference>
<protein>
    <submittedName>
        <fullName evidence="5">LAQU0S17e00188g1_1</fullName>
    </submittedName>
</protein>
<dbReference type="GO" id="GO:0030246">
    <property type="term" value="F:carbohydrate binding"/>
    <property type="evidence" value="ECO:0007669"/>
    <property type="project" value="InterPro"/>
</dbReference>
<dbReference type="InterPro" id="IPR012939">
    <property type="entry name" value="Glyco_hydro_92"/>
</dbReference>
<dbReference type="SUPFAM" id="SSF48208">
    <property type="entry name" value="Six-hairpin glycosidases"/>
    <property type="match status" value="1"/>
</dbReference>
<dbReference type="InterPro" id="IPR014718">
    <property type="entry name" value="GH-type_carb-bd"/>
</dbReference>
<dbReference type="InterPro" id="IPR008928">
    <property type="entry name" value="6-hairpin_glycosidase_sf"/>
</dbReference>
<feature type="region of interest" description="Disordered" evidence="1">
    <location>
        <begin position="839"/>
        <end position="863"/>
    </location>
</feature>
<dbReference type="FunFam" id="1.20.1050.60:FF:000002">
    <property type="entry name" value="Glycosyl hydrolase family 92"/>
    <property type="match status" value="1"/>
</dbReference>
<evidence type="ECO:0000259" key="3">
    <source>
        <dbReference type="Pfam" id="PF07971"/>
    </source>
</evidence>
<dbReference type="InterPro" id="IPR041371">
    <property type="entry name" value="GH92_N"/>
</dbReference>
<feature type="compositionally biased region" description="Basic and acidic residues" evidence="1">
    <location>
        <begin position="840"/>
        <end position="857"/>
    </location>
</feature>
<feature type="domain" description="Glycosyl hydrolase family 92" evidence="3">
    <location>
        <begin position="340"/>
        <end position="831"/>
    </location>
</feature>
<feature type="chain" id="PRO_5006066587" evidence="2">
    <location>
        <begin position="20"/>
        <end position="863"/>
    </location>
</feature>
<dbReference type="InterPro" id="IPR005887">
    <property type="entry name" value="GH92_a_mannosidase_put"/>
</dbReference>
<organism evidence="5 6">
    <name type="scientific">Lachancea quebecensis</name>
    <dbReference type="NCBI Taxonomy" id="1654605"/>
    <lineage>
        <taxon>Eukaryota</taxon>
        <taxon>Fungi</taxon>
        <taxon>Dikarya</taxon>
        <taxon>Ascomycota</taxon>
        <taxon>Saccharomycotina</taxon>
        <taxon>Saccharomycetes</taxon>
        <taxon>Saccharomycetales</taxon>
        <taxon>Saccharomycetaceae</taxon>
        <taxon>Lachancea</taxon>
    </lineage>
</organism>
<evidence type="ECO:0000256" key="2">
    <source>
        <dbReference type="SAM" id="SignalP"/>
    </source>
</evidence>
<keyword evidence="6" id="KW-1185">Reference proteome</keyword>
<keyword evidence="2" id="KW-0732">Signal</keyword>
<dbReference type="NCBIfam" id="TIGR01180">
    <property type="entry name" value="aman2_put"/>
    <property type="match status" value="1"/>
</dbReference>
<dbReference type="Gene3D" id="2.70.98.10">
    <property type="match status" value="1"/>
</dbReference>